<dbReference type="InterPro" id="IPR009057">
    <property type="entry name" value="Homeodomain-like_sf"/>
</dbReference>
<dbReference type="GO" id="GO:0003700">
    <property type="term" value="F:DNA-binding transcription factor activity"/>
    <property type="evidence" value="ECO:0007669"/>
    <property type="project" value="TreeGrafter"/>
</dbReference>
<evidence type="ECO:0000256" key="1">
    <source>
        <dbReference type="ARBA" id="ARBA00023125"/>
    </source>
</evidence>
<evidence type="ECO:0000313" key="5">
    <source>
        <dbReference type="Proteomes" id="UP001139263"/>
    </source>
</evidence>
<organism evidence="4 5">
    <name type="scientific">Sulfoacidibacillus ferrooxidans</name>
    <dbReference type="NCBI Taxonomy" id="2005001"/>
    <lineage>
        <taxon>Bacteria</taxon>
        <taxon>Bacillati</taxon>
        <taxon>Bacillota</taxon>
        <taxon>Bacilli</taxon>
        <taxon>Bacillales</taxon>
        <taxon>Alicyclobacillaceae</taxon>
        <taxon>Sulfoacidibacillus</taxon>
    </lineage>
</organism>
<name>A0A9X1V9I3_9BACL</name>
<evidence type="ECO:0000256" key="2">
    <source>
        <dbReference type="PROSITE-ProRule" id="PRU00335"/>
    </source>
</evidence>
<gene>
    <name evidence="4" type="ORF">MM817_02104</name>
</gene>
<keyword evidence="1 2" id="KW-0238">DNA-binding</keyword>
<dbReference type="Pfam" id="PF00440">
    <property type="entry name" value="TetR_N"/>
    <property type="match status" value="1"/>
</dbReference>
<feature type="domain" description="HTH tetR-type" evidence="3">
    <location>
        <begin position="11"/>
        <end position="71"/>
    </location>
</feature>
<dbReference type="PRINTS" id="PR00455">
    <property type="entry name" value="HTHTETR"/>
</dbReference>
<accession>A0A9X1V9I3</accession>
<dbReference type="EMBL" id="JALBUF010000006">
    <property type="protein sequence ID" value="MCI0183813.1"/>
    <property type="molecule type" value="Genomic_DNA"/>
</dbReference>
<evidence type="ECO:0000313" key="4">
    <source>
        <dbReference type="EMBL" id="MCI0183813.1"/>
    </source>
</evidence>
<reference evidence="4" key="1">
    <citation type="submission" date="2022-03" db="EMBL/GenBank/DDBJ databases">
        <title>Draft Genome Sequence of Firmicute Strain S0AB, a Heterotrophic Iron/Sulfur-Oxidizing Extreme Acidophile.</title>
        <authorList>
            <person name="Vergara E."/>
            <person name="Pakostova E."/>
            <person name="Johnson D.B."/>
            <person name="Holmes D.S."/>
        </authorList>
    </citation>
    <scope>NUCLEOTIDE SEQUENCE</scope>
    <source>
        <strain evidence="4">S0AB</strain>
    </source>
</reference>
<dbReference type="PANTHER" id="PTHR30055">
    <property type="entry name" value="HTH-TYPE TRANSCRIPTIONAL REGULATOR RUTR"/>
    <property type="match status" value="1"/>
</dbReference>
<dbReference type="AlphaFoldDB" id="A0A9X1V9I3"/>
<sequence>MTEPSHIAGEVKTHQRIIEAALQEFTQHGYKGASTRAIAERAAVNEVTLFRHFGNKVDLLRIAVEYEVAQVKLPDNVDAFVEMDLREGFSRLIREYLMQLTRKGDILMLGFAESYSHPQIVDSLKGLFWRIRTMLQSYFSIMQESGKMRQADSYVLAQIVIATLHTAPVVRKTAPKEVSDQLTDERLVSSLVETIVTAYEVVKDRP</sequence>
<dbReference type="InterPro" id="IPR050109">
    <property type="entry name" value="HTH-type_TetR-like_transc_reg"/>
</dbReference>
<comment type="caution">
    <text evidence="4">The sequence shown here is derived from an EMBL/GenBank/DDBJ whole genome shotgun (WGS) entry which is preliminary data.</text>
</comment>
<dbReference type="SUPFAM" id="SSF46689">
    <property type="entry name" value="Homeodomain-like"/>
    <property type="match status" value="1"/>
</dbReference>
<dbReference type="GO" id="GO:0000976">
    <property type="term" value="F:transcription cis-regulatory region binding"/>
    <property type="evidence" value="ECO:0007669"/>
    <property type="project" value="TreeGrafter"/>
</dbReference>
<protein>
    <recommendedName>
        <fullName evidence="3">HTH tetR-type domain-containing protein</fullName>
    </recommendedName>
</protein>
<dbReference type="PANTHER" id="PTHR30055:SF226">
    <property type="entry name" value="HTH-TYPE TRANSCRIPTIONAL REGULATOR PKSA"/>
    <property type="match status" value="1"/>
</dbReference>
<dbReference type="PROSITE" id="PS50977">
    <property type="entry name" value="HTH_TETR_2"/>
    <property type="match status" value="1"/>
</dbReference>
<dbReference type="Gene3D" id="1.10.357.10">
    <property type="entry name" value="Tetracycline Repressor, domain 2"/>
    <property type="match status" value="1"/>
</dbReference>
<feature type="DNA-binding region" description="H-T-H motif" evidence="2">
    <location>
        <begin position="34"/>
        <end position="53"/>
    </location>
</feature>
<evidence type="ECO:0000259" key="3">
    <source>
        <dbReference type="PROSITE" id="PS50977"/>
    </source>
</evidence>
<proteinExistence type="predicted"/>
<dbReference type="InterPro" id="IPR001647">
    <property type="entry name" value="HTH_TetR"/>
</dbReference>
<keyword evidence="5" id="KW-1185">Reference proteome</keyword>
<dbReference type="Proteomes" id="UP001139263">
    <property type="component" value="Unassembled WGS sequence"/>
</dbReference>
<dbReference type="RefSeq" id="WP_241714622.1">
    <property type="nucleotide sequence ID" value="NZ_JALBUF010000006.1"/>
</dbReference>